<comment type="function">
    <text evidence="7">Catalyzes the NADPH-dependent reduction of L-glutamate 5-phosphate into L-glutamate 5-semialdehyde and phosphate. The product spontaneously undergoes cyclization to form 1-pyrroline-5-carboxylate.</text>
</comment>
<dbReference type="Gene3D" id="3.40.309.10">
    <property type="entry name" value="Aldehyde Dehydrogenase, Chain A, domain 2"/>
    <property type="match status" value="1"/>
</dbReference>
<comment type="catalytic activity">
    <reaction evidence="6 7">
        <text>L-glutamate 5-semialdehyde + phosphate + NADP(+) = L-glutamyl 5-phosphate + NADPH + H(+)</text>
        <dbReference type="Rhea" id="RHEA:19541"/>
        <dbReference type="ChEBI" id="CHEBI:15378"/>
        <dbReference type="ChEBI" id="CHEBI:43474"/>
        <dbReference type="ChEBI" id="CHEBI:57783"/>
        <dbReference type="ChEBI" id="CHEBI:58066"/>
        <dbReference type="ChEBI" id="CHEBI:58274"/>
        <dbReference type="ChEBI" id="CHEBI:58349"/>
        <dbReference type="EC" id="1.2.1.41"/>
    </reaction>
</comment>
<dbReference type="InterPro" id="IPR015590">
    <property type="entry name" value="Aldehyde_DH_dom"/>
</dbReference>
<dbReference type="GO" id="GO:0055129">
    <property type="term" value="P:L-proline biosynthetic process"/>
    <property type="evidence" value="ECO:0007669"/>
    <property type="project" value="UniProtKB-UniRule"/>
</dbReference>
<dbReference type="EMBL" id="FOLQ01000004">
    <property type="protein sequence ID" value="SFD35481.1"/>
    <property type="molecule type" value="Genomic_DNA"/>
</dbReference>
<comment type="subcellular location">
    <subcellularLocation>
        <location evidence="7">Cytoplasm</location>
    </subcellularLocation>
</comment>
<evidence type="ECO:0000313" key="9">
    <source>
        <dbReference type="EMBL" id="SFD35481.1"/>
    </source>
</evidence>
<dbReference type="AlphaFoldDB" id="A0A1I1RMB6"/>
<proteinExistence type="inferred from homology"/>
<keyword evidence="7" id="KW-0963">Cytoplasm</keyword>
<dbReference type="NCBIfam" id="TIGR00407">
    <property type="entry name" value="proA"/>
    <property type="match status" value="1"/>
</dbReference>
<dbReference type="HAMAP" id="MF_00412">
    <property type="entry name" value="ProA"/>
    <property type="match status" value="1"/>
</dbReference>
<evidence type="ECO:0000256" key="4">
    <source>
        <dbReference type="ARBA" id="ARBA00022857"/>
    </source>
</evidence>
<dbReference type="GO" id="GO:0050661">
    <property type="term" value="F:NADP binding"/>
    <property type="evidence" value="ECO:0007669"/>
    <property type="project" value="InterPro"/>
</dbReference>
<dbReference type="NCBIfam" id="NF001221">
    <property type="entry name" value="PRK00197.1"/>
    <property type="match status" value="1"/>
</dbReference>
<organism evidence="9 10">
    <name type="scientific">Spirosoma endophyticum</name>
    <dbReference type="NCBI Taxonomy" id="662367"/>
    <lineage>
        <taxon>Bacteria</taxon>
        <taxon>Pseudomonadati</taxon>
        <taxon>Bacteroidota</taxon>
        <taxon>Cytophagia</taxon>
        <taxon>Cytophagales</taxon>
        <taxon>Cytophagaceae</taxon>
        <taxon>Spirosoma</taxon>
    </lineage>
</organism>
<dbReference type="PROSITE" id="PS01223">
    <property type="entry name" value="PROA"/>
    <property type="match status" value="1"/>
</dbReference>
<evidence type="ECO:0000256" key="7">
    <source>
        <dbReference type="HAMAP-Rule" id="MF_00412"/>
    </source>
</evidence>
<dbReference type="Pfam" id="PF00171">
    <property type="entry name" value="Aldedh"/>
    <property type="match status" value="1"/>
</dbReference>
<evidence type="ECO:0000256" key="1">
    <source>
        <dbReference type="ARBA" id="ARBA00004985"/>
    </source>
</evidence>
<evidence type="ECO:0000256" key="5">
    <source>
        <dbReference type="ARBA" id="ARBA00023002"/>
    </source>
</evidence>
<dbReference type="EC" id="1.2.1.41" evidence="7"/>
<evidence type="ECO:0000259" key="8">
    <source>
        <dbReference type="Pfam" id="PF00171"/>
    </source>
</evidence>
<evidence type="ECO:0000256" key="3">
    <source>
        <dbReference type="ARBA" id="ARBA00022650"/>
    </source>
</evidence>
<dbReference type="InterPro" id="IPR000965">
    <property type="entry name" value="GPR_dom"/>
</dbReference>
<reference evidence="9 10" key="1">
    <citation type="submission" date="2016-10" db="EMBL/GenBank/DDBJ databases">
        <authorList>
            <person name="de Groot N.N."/>
        </authorList>
    </citation>
    <scope>NUCLEOTIDE SEQUENCE [LARGE SCALE GENOMIC DNA]</scope>
    <source>
        <strain evidence="9 10">DSM 26130</strain>
    </source>
</reference>
<sequence length="416" mass="45419">MTPITPLLQATQQAAASVRRLSPATKTDLLNRLADVLTTHTAEIVAENQKDLDRMPTTDPKYDRLKLTETRVADLSKSLREVAVLPDPAGEVILERTIEQGLKLKKIAVPLGVVGVIYEARPNVTVDVASLCLRSGNACVLKGGKEADFSNRYLISLIQSVLVEFGVPKAAVTLLPPDRAVVNELLTATRYVDIIIPRGSDSLIQFVRKNSLVPTIETGAGVCHAYVEVSADLEKAVAIVVNARVSRPSVCNSLDCVLVDETIADTFLPMLTADFNKWNVEVFADETSYAIFEKAGYTNLQHAQSQDFGREFLDYKCAVKVVNGIDEALSHIQTYSSRHSEAILSQNQPIIDQFLREVDAAAVYANASTRFTDGAVFGLGAEIGISTQKLHARGPFALEKLVTEKWIVVGDGQVRW</sequence>
<comment type="pathway">
    <text evidence="1 7">Amino-acid biosynthesis; L-proline biosynthesis; L-glutamate 5-semialdehyde from L-glutamate: step 2/2.</text>
</comment>
<dbReference type="RefSeq" id="WP_093827136.1">
    <property type="nucleotide sequence ID" value="NZ_FOLQ01000004.1"/>
</dbReference>
<dbReference type="InterPro" id="IPR012134">
    <property type="entry name" value="Glu-5-SA_DH"/>
</dbReference>
<dbReference type="PIRSF" id="PIRSF000151">
    <property type="entry name" value="GPR"/>
    <property type="match status" value="1"/>
</dbReference>
<keyword evidence="3 7" id="KW-0641">Proline biosynthesis</keyword>
<evidence type="ECO:0000256" key="6">
    <source>
        <dbReference type="ARBA" id="ARBA00049024"/>
    </source>
</evidence>
<dbReference type="SUPFAM" id="SSF53720">
    <property type="entry name" value="ALDH-like"/>
    <property type="match status" value="1"/>
</dbReference>
<dbReference type="FunFam" id="3.40.309.10:FF:000006">
    <property type="entry name" value="Gamma-glutamyl phosphate reductase"/>
    <property type="match status" value="1"/>
</dbReference>
<dbReference type="OrthoDB" id="9809970at2"/>
<name>A0A1I1RMB6_9BACT</name>
<dbReference type="GO" id="GO:0005737">
    <property type="term" value="C:cytoplasm"/>
    <property type="evidence" value="ECO:0007669"/>
    <property type="project" value="UniProtKB-SubCell"/>
</dbReference>
<dbReference type="Proteomes" id="UP000198598">
    <property type="component" value="Unassembled WGS sequence"/>
</dbReference>
<evidence type="ECO:0000256" key="2">
    <source>
        <dbReference type="ARBA" id="ARBA00022605"/>
    </source>
</evidence>
<keyword evidence="4 7" id="KW-0521">NADP</keyword>
<dbReference type="CDD" id="cd07079">
    <property type="entry name" value="ALDH_F18-19_ProA-GPR"/>
    <property type="match status" value="1"/>
</dbReference>
<gene>
    <name evidence="7" type="primary">proA</name>
    <name evidence="9" type="ORF">SAMN05216167_104467</name>
</gene>
<keyword evidence="2 7" id="KW-0028">Amino-acid biosynthesis</keyword>
<dbReference type="GO" id="GO:0004350">
    <property type="term" value="F:glutamate-5-semialdehyde dehydrogenase activity"/>
    <property type="evidence" value="ECO:0007669"/>
    <property type="project" value="UniProtKB-UniRule"/>
</dbReference>
<dbReference type="PANTHER" id="PTHR11063">
    <property type="entry name" value="GLUTAMATE SEMIALDEHYDE DEHYDROGENASE"/>
    <property type="match status" value="1"/>
</dbReference>
<protein>
    <recommendedName>
        <fullName evidence="7">Gamma-glutamyl phosphate reductase</fullName>
        <shortName evidence="7">GPR</shortName>
        <ecNumber evidence="7">1.2.1.41</ecNumber>
    </recommendedName>
    <alternativeName>
        <fullName evidence="7">Glutamate-5-semialdehyde dehydrogenase</fullName>
    </alternativeName>
    <alternativeName>
        <fullName evidence="7">Glutamyl-gamma-semialdehyde dehydrogenase</fullName>
        <shortName evidence="7">GSA dehydrogenase</shortName>
    </alternativeName>
</protein>
<dbReference type="InterPro" id="IPR016162">
    <property type="entry name" value="Ald_DH_N"/>
</dbReference>
<dbReference type="UniPathway" id="UPA00098">
    <property type="reaction ID" value="UER00360"/>
</dbReference>
<feature type="domain" description="Aldehyde dehydrogenase" evidence="8">
    <location>
        <begin position="8"/>
        <end position="285"/>
    </location>
</feature>
<dbReference type="InterPro" id="IPR016163">
    <property type="entry name" value="Ald_DH_C"/>
</dbReference>
<comment type="similarity">
    <text evidence="7">Belongs to the gamma-glutamyl phosphate reductase family.</text>
</comment>
<accession>A0A1I1RMB6</accession>
<evidence type="ECO:0000313" key="10">
    <source>
        <dbReference type="Proteomes" id="UP000198598"/>
    </source>
</evidence>
<dbReference type="PANTHER" id="PTHR11063:SF8">
    <property type="entry name" value="DELTA-1-PYRROLINE-5-CARBOXYLATE SYNTHASE"/>
    <property type="match status" value="1"/>
</dbReference>
<keyword evidence="5 7" id="KW-0560">Oxidoreductase</keyword>
<dbReference type="InterPro" id="IPR020593">
    <property type="entry name" value="G-glutamylP_reductase_CS"/>
</dbReference>
<keyword evidence="10" id="KW-1185">Reference proteome</keyword>
<dbReference type="Gene3D" id="3.40.605.10">
    <property type="entry name" value="Aldehyde Dehydrogenase, Chain A, domain 1"/>
    <property type="match status" value="1"/>
</dbReference>
<dbReference type="STRING" id="662367.SAMN05216167_104467"/>
<dbReference type="InterPro" id="IPR016161">
    <property type="entry name" value="Ald_DH/histidinol_DH"/>
</dbReference>